<accession>A0ABU6RKE3</accession>
<evidence type="ECO:0000313" key="2">
    <source>
        <dbReference type="EMBL" id="MED6124261.1"/>
    </source>
</evidence>
<comment type="caution">
    <text evidence="2">The sequence shown here is derived from an EMBL/GenBank/DDBJ whole genome shotgun (WGS) entry which is preliminary data.</text>
</comment>
<proteinExistence type="predicted"/>
<organism evidence="2 3">
    <name type="scientific">Stylosanthes scabra</name>
    <dbReference type="NCBI Taxonomy" id="79078"/>
    <lineage>
        <taxon>Eukaryota</taxon>
        <taxon>Viridiplantae</taxon>
        <taxon>Streptophyta</taxon>
        <taxon>Embryophyta</taxon>
        <taxon>Tracheophyta</taxon>
        <taxon>Spermatophyta</taxon>
        <taxon>Magnoliopsida</taxon>
        <taxon>eudicotyledons</taxon>
        <taxon>Gunneridae</taxon>
        <taxon>Pentapetalae</taxon>
        <taxon>rosids</taxon>
        <taxon>fabids</taxon>
        <taxon>Fabales</taxon>
        <taxon>Fabaceae</taxon>
        <taxon>Papilionoideae</taxon>
        <taxon>50 kb inversion clade</taxon>
        <taxon>dalbergioids sensu lato</taxon>
        <taxon>Dalbergieae</taxon>
        <taxon>Pterocarpus clade</taxon>
        <taxon>Stylosanthes</taxon>
    </lineage>
</organism>
<name>A0ABU6RKE3_9FABA</name>
<reference evidence="2 3" key="1">
    <citation type="journal article" date="2023" name="Plants (Basel)">
        <title>Bridging the Gap: Combining Genomics and Transcriptomics Approaches to Understand Stylosanthes scabra, an Orphan Legume from the Brazilian Caatinga.</title>
        <authorList>
            <person name="Ferreira-Neto J.R.C."/>
            <person name="da Silva M.D."/>
            <person name="Binneck E."/>
            <person name="de Melo N.F."/>
            <person name="da Silva R.H."/>
            <person name="de Melo A.L.T.M."/>
            <person name="Pandolfi V."/>
            <person name="Bustamante F.O."/>
            <person name="Brasileiro-Vidal A.C."/>
            <person name="Benko-Iseppon A.M."/>
        </authorList>
    </citation>
    <scope>NUCLEOTIDE SEQUENCE [LARGE SCALE GENOMIC DNA]</scope>
    <source>
        <tissue evidence="2">Leaves</tissue>
    </source>
</reference>
<gene>
    <name evidence="2" type="ORF">PIB30_057320</name>
</gene>
<dbReference type="Proteomes" id="UP001341840">
    <property type="component" value="Unassembled WGS sequence"/>
</dbReference>
<evidence type="ECO:0000313" key="3">
    <source>
        <dbReference type="Proteomes" id="UP001341840"/>
    </source>
</evidence>
<sequence>MGLPYVGPKPTNGLNPLRTHTKSPQHRLPDPYKISLISAPIWYGFATQDQDHIYSDLVRIYPKIIGTTTEAPKSLFGDLSSIRYHSFIVTPSLLPWHLQLLRKSQNP</sequence>
<evidence type="ECO:0000256" key="1">
    <source>
        <dbReference type="SAM" id="MobiDB-lite"/>
    </source>
</evidence>
<protein>
    <submittedName>
        <fullName evidence="2">Uncharacterized protein</fullName>
    </submittedName>
</protein>
<feature type="region of interest" description="Disordered" evidence="1">
    <location>
        <begin position="1"/>
        <end position="26"/>
    </location>
</feature>
<keyword evidence="3" id="KW-1185">Reference proteome</keyword>
<dbReference type="EMBL" id="JASCZI010030676">
    <property type="protein sequence ID" value="MED6124261.1"/>
    <property type="molecule type" value="Genomic_DNA"/>
</dbReference>